<keyword evidence="2" id="KW-1133">Transmembrane helix</keyword>
<protein>
    <recommendedName>
        <fullName evidence="5">DUF1043 family protein</fullName>
    </recommendedName>
</protein>
<keyword evidence="1" id="KW-0175">Coiled coil</keyword>
<feature type="coiled-coil region" evidence="1">
    <location>
        <begin position="29"/>
        <end position="70"/>
    </location>
</feature>
<evidence type="ECO:0000313" key="4">
    <source>
        <dbReference type="Proteomes" id="UP000620139"/>
    </source>
</evidence>
<feature type="transmembrane region" description="Helical" evidence="2">
    <location>
        <begin position="6"/>
        <end position="25"/>
    </location>
</feature>
<reference evidence="3" key="1">
    <citation type="submission" date="2020-12" db="EMBL/GenBank/DDBJ databases">
        <title>The genome sequence of Inhella sp. 4Y17.</title>
        <authorList>
            <person name="Liu Y."/>
        </authorList>
    </citation>
    <scope>NUCLEOTIDE SEQUENCE</scope>
    <source>
        <strain evidence="3">4Y10</strain>
    </source>
</reference>
<keyword evidence="4" id="KW-1185">Reference proteome</keyword>
<dbReference type="AlphaFoldDB" id="A0A931IY03"/>
<evidence type="ECO:0008006" key="5">
    <source>
        <dbReference type="Google" id="ProtNLM"/>
    </source>
</evidence>
<accession>A0A931IY03</accession>
<proteinExistence type="predicted"/>
<dbReference type="EMBL" id="JAEDAL010000011">
    <property type="protein sequence ID" value="MBH9554244.1"/>
    <property type="molecule type" value="Genomic_DNA"/>
</dbReference>
<evidence type="ECO:0000313" key="3">
    <source>
        <dbReference type="EMBL" id="MBH9554244.1"/>
    </source>
</evidence>
<dbReference type="Proteomes" id="UP000620139">
    <property type="component" value="Unassembled WGS sequence"/>
</dbReference>
<sequence length="123" mass="13563">MDVLSVILALVVGVLLGAGGAYYLLRAKLQAMQRKLLKMDQYRKQLEQSRGRLKKQNQQLQEVLINARRDVMARAAAAPDSTMEDQQAAASIFLGIEEMFDADPAVDQDGFAATQISLTGHTR</sequence>
<dbReference type="RefSeq" id="WP_198101861.1">
    <property type="nucleotide sequence ID" value="NZ_JAEDAL010000011.1"/>
</dbReference>
<evidence type="ECO:0000256" key="1">
    <source>
        <dbReference type="SAM" id="Coils"/>
    </source>
</evidence>
<organism evidence="3 4">
    <name type="scientific">Inhella gelatinilytica</name>
    <dbReference type="NCBI Taxonomy" id="2795030"/>
    <lineage>
        <taxon>Bacteria</taxon>
        <taxon>Pseudomonadati</taxon>
        <taxon>Pseudomonadota</taxon>
        <taxon>Betaproteobacteria</taxon>
        <taxon>Burkholderiales</taxon>
        <taxon>Sphaerotilaceae</taxon>
        <taxon>Inhella</taxon>
    </lineage>
</organism>
<keyword evidence="2" id="KW-0812">Transmembrane</keyword>
<gene>
    <name evidence="3" type="ORF">I7X43_15485</name>
</gene>
<name>A0A931IY03_9BURK</name>
<keyword evidence="2" id="KW-0472">Membrane</keyword>
<comment type="caution">
    <text evidence="3">The sequence shown here is derived from an EMBL/GenBank/DDBJ whole genome shotgun (WGS) entry which is preliminary data.</text>
</comment>
<evidence type="ECO:0000256" key="2">
    <source>
        <dbReference type="SAM" id="Phobius"/>
    </source>
</evidence>